<dbReference type="Proteomes" id="UP000006063">
    <property type="component" value="Chromosome"/>
</dbReference>
<evidence type="ECO:0000256" key="4">
    <source>
        <dbReference type="ARBA" id="ARBA00022729"/>
    </source>
</evidence>
<evidence type="ECO:0000256" key="1">
    <source>
        <dbReference type="ARBA" id="ARBA00009175"/>
    </source>
</evidence>
<evidence type="ECO:0000313" key="7">
    <source>
        <dbReference type="EMBL" id="AFM32696.1"/>
    </source>
</evidence>
<dbReference type="FunFam" id="3.40.190.10:FF:000035">
    <property type="entry name" value="Molybdate ABC transporter substrate-binding protein"/>
    <property type="match status" value="1"/>
</dbReference>
<dbReference type="InterPro" id="IPR050682">
    <property type="entry name" value="ModA/WtpA"/>
</dbReference>
<dbReference type="PATRIC" id="fig|1196835.3.peg.1460"/>
<keyword evidence="3" id="KW-0479">Metal-binding</keyword>
<evidence type="ECO:0000256" key="6">
    <source>
        <dbReference type="ARBA" id="ARBA00062515"/>
    </source>
</evidence>
<proteinExistence type="inferred from homology"/>
<dbReference type="HOGENOM" id="CLU_065520_1_0_6"/>
<dbReference type="SUPFAM" id="SSF53850">
    <property type="entry name" value="Periplasmic binding protein-like II"/>
    <property type="match status" value="1"/>
</dbReference>
<dbReference type="Gene3D" id="3.40.190.10">
    <property type="entry name" value="Periplasmic binding protein-like II"/>
    <property type="match status" value="2"/>
</dbReference>
<sequence>MASSPVAGSQRYSAAVPATMPAQAEARPVNHSSAKLQYDAPQPLCTERGRMHPSRALRYALTLLLLPFGNALAAQVQVAVASNFTAPMREIAGRFERDTGHQARLAFGATGKFYAQIRNGAPFEVLLSADDTTPGRLEQEGAAIPGSRFTYAVGRLVLWTPTAGLVQDGPDLLRKGDFRHLAMANPKTAPYGAAALATLEHLGLDDTLRGRLVQGENIAQTHQFVASGNAQLGFIALSQVAKDGRIATGSGWVVPTDIHPAIRQEAVLLTRGQDNPAAKALLDYLAQPQIRALIQSYGYGLE</sequence>
<dbReference type="eggNOG" id="COG0725">
    <property type="taxonomic scope" value="Bacteria"/>
</dbReference>
<dbReference type="GO" id="GO:0046872">
    <property type="term" value="F:metal ion binding"/>
    <property type="evidence" value="ECO:0007669"/>
    <property type="project" value="UniProtKB-KW"/>
</dbReference>
<keyword evidence="4" id="KW-0732">Signal</keyword>
<comment type="similarity">
    <text evidence="1">Belongs to the bacterial solute-binding protein ModA family.</text>
</comment>
<evidence type="ECO:0000313" key="8">
    <source>
        <dbReference type="Proteomes" id="UP000006063"/>
    </source>
</evidence>
<evidence type="ECO:0000256" key="2">
    <source>
        <dbReference type="ARBA" id="ARBA00022505"/>
    </source>
</evidence>
<dbReference type="InterPro" id="IPR044084">
    <property type="entry name" value="AvModA-like_subst-bd"/>
</dbReference>
<dbReference type="Pfam" id="PF13531">
    <property type="entry name" value="SBP_bac_11"/>
    <property type="match status" value="1"/>
</dbReference>
<accession>I4CRI9</accession>
<gene>
    <name evidence="7" type="ORF">A458_07250</name>
</gene>
<reference evidence="7 8" key="1">
    <citation type="journal article" date="2012" name="J. Bacteriol.">
        <title>Complete Genome Sequence of the Naphthalene-Degrading Bacterium Pseudomonas stutzeri AN10 (CCUG 29243).</title>
        <authorList>
            <person name="Brunet-Galmes I."/>
            <person name="Busquets A."/>
            <person name="Pena A."/>
            <person name="Gomila M."/>
            <person name="Nogales B."/>
            <person name="Garcia-Valdes E."/>
            <person name="Lalucat J."/>
            <person name="Bennasar A."/>
            <person name="Bosch R."/>
        </authorList>
    </citation>
    <scope>NUCLEOTIDE SEQUENCE [LARGE SCALE GENOMIC DNA]</scope>
    <source>
        <strain evidence="7 8">CCUG 29243</strain>
    </source>
</reference>
<organism evidence="7 8">
    <name type="scientific">Stutzerimonas stutzeri CCUG 29243</name>
    <dbReference type="NCBI Taxonomy" id="1196835"/>
    <lineage>
        <taxon>Bacteria</taxon>
        <taxon>Pseudomonadati</taxon>
        <taxon>Pseudomonadota</taxon>
        <taxon>Gammaproteobacteria</taxon>
        <taxon>Pseudomonadales</taxon>
        <taxon>Pseudomonadaceae</taxon>
        <taxon>Stutzerimonas</taxon>
    </lineage>
</organism>
<dbReference type="KEGG" id="psc:A458_07250"/>
<dbReference type="PANTHER" id="PTHR30632:SF14">
    <property type="entry name" value="TUNGSTATE_MOLYBDATE_CHROMATE-BINDING PROTEIN MODA"/>
    <property type="match status" value="1"/>
</dbReference>
<evidence type="ECO:0000256" key="3">
    <source>
        <dbReference type="ARBA" id="ARBA00022723"/>
    </source>
</evidence>
<keyword evidence="5" id="KW-0826">Tungsten</keyword>
<evidence type="ECO:0000256" key="5">
    <source>
        <dbReference type="ARBA" id="ARBA00023245"/>
    </source>
</evidence>
<protein>
    <submittedName>
        <fullName evidence="7">Putative molybdate transport system periplasmic-binding protein</fullName>
    </submittedName>
</protein>
<dbReference type="GO" id="GO:0015689">
    <property type="term" value="P:molybdate ion transport"/>
    <property type="evidence" value="ECO:0007669"/>
    <property type="project" value="InterPro"/>
</dbReference>
<dbReference type="GO" id="GO:1901359">
    <property type="term" value="F:tungstate binding"/>
    <property type="evidence" value="ECO:0007669"/>
    <property type="project" value="UniProtKB-ARBA"/>
</dbReference>
<dbReference type="AlphaFoldDB" id="I4CRI9"/>
<dbReference type="GO" id="GO:0030973">
    <property type="term" value="F:molybdate ion binding"/>
    <property type="evidence" value="ECO:0007669"/>
    <property type="project" value="InterPro"/>
</dbReference>
<dbReference type="PANTHER" id="PTHR30632">
    <property type="entry name" value="MOLYBDATE-BINDING PERIPLASMIC PROTEIN"/>
    <property type="match status" value="1"/>
</dbReference>
<comment type="subunit">
    <text evidence="6">The complex is composed of two ATP-binding proteins (ModC), two transmembrane proteins (ModB) and a solute-binding protein (ModA).</text>
</comment>
<dbReference type="NCBIfam" id="TIGR01256">
    <property type="entry name" value="modA"/>
    <property type="match status" value="1"/>
</dbReference>
<dbReference type="InterPro" id="IPR005950">
    <property type="entry name" value="ModA"/>
</dbReference>
<dbReference type="CDD" id="cd13539">
    <property type="entry name" value="PBP2_AvModA"/>
    <property type="match status" value="1"/>
</dbReference>
<dbReference type="EMBL" id="CP003677">
    <property type="protein sequence ID" value="AFM32696.1"/>
    <property type="molecule type" value="Genomic_DNA"/>
</dbReference>
<keyword evidence="2" id="KW-0500">Molybdenum</keyword>
<name>I4CRI9_STUST</name>